<accession>B6V2W4</accession>
<dbReference type="Proteomes" id="UP000001590">
    <property type="component" value="Segment"/>
</dbReference>
<proteinExistence type="predicted"/>
<name>B6V2W4_BPSP1</name>
<dbReference type="KEGG" id="vg:7009016"/>
<dbReference type="GeneID" id="7009016"/>
<evidence type="ECO:0000313" key="1">
    <source>
        <dbReference type="EMBL" id="ACI90932.1"/>
    </source>
</evidence>
<evidence type="ECO:0000313" key="2">
    <source>
        <dbReference type="Proteomes" id="UP000001590"/>
    </source>
</evidence>
<organism evidence="1 2">
    <name type="scientific">Bacillus phage SP01</name>
    <name type="common">Bacteriophage SP01</name>
    <dbReference type="NCBI Taxonomy" id="2884427"/>
    <lineage>
        <taxon>Viruses</taxon>
        <taxon>Duplodnaviria</taxon>
        <taxon>Heunggongvirae</taxon>
        <taxon>Uroviricota</taxon>
        <taxon>Caudoviricetes</taxon>
        <taxon>Herelleviridae</taxon>
        <taxon>Spounavirinae</taxon>
        <taxon>Okubovirus</taxon>
        <taxon>Okubovirus SPO1</taxon>
    </lineage>
</organism>
<gene>
    <name evidence="1" type="primary">57</name>
    <name evidence="1" type="ORF">SPO1_27</name>
</gene>
<protein>
    <submittedName>
        <fullName evidence="1">Gp57</fullName>
    </submittedName>
</protein>
<keyword evidence="2" id="KW-1185">Reference proteome</keyword>
<sequence>MTLFIAGVTLEEVREATVSALFVKLEQEKKALYLGAGSEDSLNLCKSTLDKVQEDYPLDDMEKDYLRDLLQFWLSRLFLGDGFEGEIPDSSEDLRRTATTAFTYTAAIRHYCM</sequence>
<organismHost>
    <name type="scientific">Bacillus subtilis</name>
    <dbReference type="NCBI Taxonomy" id="1423"/>
</organismHost>
<reference evidence="1 2" key="1">
    <citation type="journal article" date="2009" name="J. Mol. Biol.">
        <title>The genome of Bacillus subtilis bacteriophage SPO1.</title>
        <authorList>
            <person name="Stewart C.R."/>
            <person name="Casjens S.R."/>
            <person name="Cresawn S.G."/>
            <person name="Houtz J.M."/>
            <person name="Smith A.L."/>
            <person name="Ford M.E."/>
            <person name="Peebles C.L."/>
            <person name="Hatfull G.F."/>
            <person name="Hendrix R.W."/>
            <person name="Huang W.M."/>
            <person name="Pedulla M.L."/>
        </authorList>
    </citation>
    <scope>NUCLEOTIDE SEQUENCE [LARGE SCALE GENOMIC DNA]</scope>
</reference>
<dbReference type="RefSeq" id="YP_002300303.1">
    <property type="nucleotide sequence ID" value="NC_011421.1"/>
</dbReference>
<dbReference type="EMBL" id="FJ230960">
    <property type="protein sequence ID" value="ACI90932.1"/>
    <property type="molecule type" value="Genomic_DNA"/>
</dbReference>